<feature type="domain" description="DOMON" evidence="2">
    <location>
        <begin position="208"/>
        <end position="358"/>
    </location>
</feature>
<dbReference type="GO" id="GO:0030667">
    <property type="term" value="C:secretory granule membrane"/>
    <property type="evidence" value="ECO:0007669"/>
    <property type="project" value="TreeGrafter"/>
</dbReference>
<dbReference type="EMBL" id="LR901477">
    <property type="protein sequence ID" value="CAD7248711.1"/>
    <property type="molecule type" value="Genomic_DNA"/>
</dbReference>
<evidence type="ECO:0000313" key="4">
    <source>
        <dbReference type="Proteomes" id="UP000677054"/>
    </source>
</evidence>
<dbReference type="GO" id="GO:0006508">
    <property type="term" value="P:proteolysis"/>
    <property type="evidence" value="ECO:0007669"/>
    <property type="project" value="InterPro"/>
</dbReference>
<dbReference type="InterPro" id="IPR043504">
    <property type="entry name" value="Peptidase_S1_PA_chymotrypsin"/>
</dbReference>
<gene>
    <name evidence="3" type="ORF">DSTB1V02_LOCUS8520</name>
</gene>
<dbReference type="PROSITE" id="PS50240">
    <property type="entry name" value="TRYPSIN_DOM"/>
    <property type="match status" value="1"/>
</dbReference>
<dbReference type="EMBL" id="CAJPEV010001960">
    <property type="protein sequence ID" value="CAG0895081.1"/>
    <property type="molecule type" value="Genomic_DNA"/>
</dbReference>
<dbReference type="OrthoDB" id="2019384at2759"/>
<reference evidence="3" key="1">
    <citation type="submission" date="2020-11" db="EMBL/GenBank/DDBJ databases">
        <authorList>
            <person name="Tran Van P."/>
        </authorList>
    </citation>
    <scope>NUCLEOTIDE SEQUENCE</scope>
</reference>
<dbReference type="SUPFAM" id="SSF50494">
    <property type="entry name" value="Trypsin-like serine proteases"/>
    <property type="match status" value="1"/>
</dbReference>
<evidence type="ECO:0000259" key="2">
    <source>
        <dbReference type="PROSITE" id="PS50836"/>
    </source>
</evidence>
<dbReference type="InterPro" id="IPR009003">
    <property type="entry name" value="Peptidase_S1_PA"/>
</dbReference>
<dbReference type="PROSITE" id="PS50836">
    <property type="entry name" value="DOMON"/>
    <property type="match status" value="1"/>
</dbReference>
<organism evidence="3">
    <name type="scientific">Darwinula stevensoni</name>
    <dbReference type="NCBI Taxonomy" id="69355"/>
    <lineage>
        <taxon>Eukaryota</taxon>
        <taxon>Metazoa</taxon>
        <taxon>Ecdysozoa</taxon>
        <taxon>Arthropoda</taxon>
        <taxon>Crustacea</taxon>
        <taxon>Oligostraca</taxon>
        <taxon>Ostracoda</taxon>
        <taxon>Podocopa</taxon>
        <taxon>Podocopida</taxon>
        <taxon>Darwinulocopina</taxon>
        <taxon>Darwinuloidea</taxon>
        <taxon>Darwinulidae</taxon>
        <taxon>Darwinula</taxon>
    </lineage>
</organism>
<dbReference type="GO" id="GO:0006589">
    <property type="term" value="P:octopamine biosynthetic process"/>
    <property type="evidence" value="ECO:0007669"/>
    <property type="project" value="TreeGrafter"/>
</dbReference>
<dbReference type="PANTHER" id="PTHR10157">
    <property type="entry name" value="DOPAMINE BETA HYDROXYLASE RELATED"/>
    <property type="match status" value="1"/>
</dbReference>
<accession>A0A7R8XE90</accession>
<dbReference type="AlphaFoldDB" id="A0A7R8XE90"/>
<dbReference type="InterPro" id="IPR000945">
    <property type="entry name" value="DBH-like"/>
</dbReference>
<dbReference type="InterPro" id="IPR018114">
    <property type="entry name" value="TRYPSIN_HIS"/>
</dbReference>
<dbReference type="GO" id="GO:0005507">
    <property type="term" value="F:copper ion binding"/>
    <property type="evidence" value="ECO:0007669"/>
    <property type="project" value="TreeGrafter"/>
</dbReference>
<evidence type="ECO:0000313" key="3">
    <source>
        <dbReference type="EMBL" id="CAD7248711.1"/>
    </source>
</evidence>
<name>A0A7R8XE90_9CRUS</name>
<keyword evidence="4" id="KW-1185">Reference proteome</keyword>
<feature type="domain" description="Peptidase S1" evidence="1">
    <location>
        <begin position="1"/>
        <end position="341"/>
    </location>
</feature>
<dbReference type="PANTHER" id="PTHR10157:SF23">
    <property type="entry name" value="MOXD1 HOMOLOG 1"/>
    <property type="match status" value="1"/>
</dbReference>
<dbReference type="Proteomes" id="UP000677054">
    <property type="component" value="Unassembled WGS sequence"/>
</dbReference>
<proteinExistence type="predicted"/>
<dbReference type="GO" id="GO:0004252">
    <property type="term" value="F:serine-type endopeptidase activity"/>
    <property type="evidence" value="ECO:0007669"/>
    <property type="project" value="InterPro"/>
</dbReference>
<dbReference type="Gene3D" id="2.40.10.10">
    <property type="entry name" value="Trypsin-like serine proteases"/>
    <property type="match status" value="1"/>
</dbReference>
<protein>
    <recommendedName>
        <fullName evidence="5">Peptidase S1 domain-containing protein</fullName>
    </recommendedName>
</protein>
<dbReference type="PRINTS" id="PR00722">
    <property type="entry name" value="CHYMOTRYPSIN"/>
</dbReference>
<evidence type="ECO:0000259" key="1">
    <source>
        <dbReference type="PROSITE" id="PS50240"/>
    </source>
</evidence>
<dbReference type="PROSITE" id="PS00134">
    <property type="entry name" value="TRYPSIN_HIS"/>
    <property type="match status" value="1"/>
</dbReference>
<dbReference type="SMART" id="SM00664">
    <property type="entry name" value="DoH"/>
    <property type="match status" value="1"/>
</dbReference>
<evidence type="ECO:0008006" key="5">
    <source>
        <dbReference type="Google" id="ProtNLM"/>
    </source>
</evidence>
<dbReference type="InterPro" id="IPR001254">
    <property type="entry name" value="Trypsin_dom"/>
</dbReference>
<dbReference type="GO" id="GO:0004500">
    <property type="term" value="F:dopamine beta-monooxygenase activity"/>
    <property type="evidence" value="ECO:0007669"/>
    <property type="project" value="InterPro"/>
</dbReference>
<dbReference type="GO" id="GO:0042420">
    <property type="term" value="P:dopamine catabolic process"/>
    <property type="evidence" value="ECO:0007669"/>
    <property type="project" value="TreeGrafter"/>
</dbReference>
<dbReference type="CDD" id="cd09631">
    <property type="entry name" value="DOMON_DOH"/>
    <property type="match status" value="1"/>
</dbReference>
<dbReference type="Pfam" id="PF03351">
    <property type="entry name" value="DOMON"/>
    <property type="match status" value="1"/>
</dbReference>
<dbReference type="GO" id="GO:0042421">
    <property type="term" value="P:norepinephrine biosynthetic process"/>
    <property type="evidence" value="ECO:0007669"/>
    <property type="project" value="TreeGrafter"/>
</dbReference>
<dbReference type="InterPro" id="IPR005018">
    <property type="entry name" value="DOMON_domain"/>
</dbReference>
<dbReference type="InterPro" id="IPR045266">
    <property type="entry name" value="DOH_DOMON"/>
</dbReference>
<dbReference type="InterPro" id="IPR001314">
    <property type="entry name" value="Peptidase_S1A"/>
</dbReference>
<dbReference type="Pfam" id="PF00089">
    <property type="entry name" value="Trypsin"/>
    <property type="match status" value="1"/>
</dbReference>
<sequence>MIRGKVAPIGEWPWQVAIYDKDEDVKDIIREQWVLTAAHCIVDYDPYFLARDANDFLVYIGKHYRNDSRDDGLVHKCQVGSQSISSLLHFRSQMDIRGTCMQVAQVFPHDGNRRQIFQADIALLKLEEPAKLTEGVQLVCLPTQEYLSQRNVDHGRKGWLRENHTVEEMAGFQFKYIVAVALAFGVCWGIRRRTGFRWVRNEALGLNGRVRLYWTPRFRRGDIEFLFVAPSTGWVGVGFSPNGEMYGADMVVGGVSNGTAYFAFRAPLVNVEALIQLSSSYLPVFIHLLSHRLDKLWCLGGPRTDRYSSENTLPEVDRQQNYEFIRAMENGTHTWLHFSRRIITPDPDAPVEIIWAYGDKDPGILEQPHYHFRNRGGRRLSIFDDVPIAFLEDAVENPSNNGTESIE</sequence>
<dbReference type="SMART" id="SM00020">
    <property type="entry name" value="Tryp_SPc"/>
    <property type="match status" value="1"/>
</dbReference>
<dbReference type="GO" id="GO:0005615">
    <property type="term" value="C:extracellular space"/>
    <property type="evidence" value="ECO:0007669"/>
    <property type="project" value="TreeGrafter"/>
</dbReference>